<keyword evidence="2" id="KW-1185">Reference proteome</keyword>
<gene>
    <name evidence="1" type="ORF">LYPA_23C005531</name>
</gene>
<organism evidence="1 2">
    <name type="scientific">Lynx pardinus</name>
    <name type="common">Iberian lynx</name>
    <name type="synonym">Felis pardina</name>
    <dbReference type="NCBI Taxonomy" id="191816"/>
    <lineage>
        <taxon>Eukaryota</taxon>
        <taxon>Metazoa</taxon>
        <taxon>Chordata</taxon>
        <taxon>Craniata</taxon>
        <taxon>Vertebrata</taxon>
        <taxon>Euteleostomi</taxon>
        <taxon>Mammalia</taxon>
        <taxon>Eutheria</taxon>
        <taxon>Laurasiatheria</taxon>
        <taxon>Carnivora</taxon>
        <taxon>Feliformia</taxon>
        <taxon>Felidae</taxon>
        <taxon>Felinae</taxon>
        <taxon>Lynx</taxon>
    </lineage>
</organism>
<protein>
    <submittedName>
        <fullName evidence="1">Uncharacterized protein</fullName>
    </submittedName>
</protein>
<accession>A0A485NZP5</accession>
<dbReference type="AlphaFoldDB" id="A0A485NZP5"/>
<proteinExistence type="predicted"/>
<feature type="non-terminal residue" evidence="1">
    <location>
        <position position="1"/>
    </location>
</feature>
<reference evidence="1 2" key="1">
    <citation type="submission" date="2019-01" db="EMBL/GenBank/DDBJ databases">
        <authorList>
            <person name="Alioto T."/>
            <person name="Alioto T."/>
        </authorList>
    </citation>
    <scope>NUCLEOTIDE SEQUENCE [LARGE SCALE GENOMIC DNA]</scope>
</reference>
<name>A0A485NZP5_LYNPA</name>
<evidence type="ECO:0000313" key="1">
    <source>
        <dbReference type="EMBL" id="VFV38870.1"/>
    </source>
</evidence>
<dbReference type="Proteomes" id="UP000386466">
    <property type="component" value="Unassembled WGS sequence"/>
</dbReference>
<dbReference type="EMBL" id="CAAGRJ010026561">
    <property type="protein sequence ID" value="VFV38870.1"/>
    <property type="molecule type" value="Genomic_DNA"/>
</dbReference>
<sequence length="139" mass="15741">GEADIFSVEKRNSWFIAFANNKKLGDKAVAIDVFHMNYIRRTRVSLSVGDHTNSSQVSTSSHYTQIIGIKLDEISTLFSLQISLNGVIHLDKGIRIMDGTNIMMDHQMRDSFCPHKDLSYFAQLILGLPRCDLINNRDP</sequence>
<evidence type="ECO:0000313" key="2">
    <source>
        <dbReference type="Proteomes" id="UP000386466"/>
    </source>
</evidence>